<protein>
    <recommendedName>
        <fullName evidence="1">Integrase core domain-containing protein</fullName>
    </recommendedName>
</protein>
<dbReference type="Pfam" id="PF24764">
    <property type="entry name" value="rva_4"/>
    <property type="match status" value="1"/>
</dbReference>
<organism evidence="2 3">
    <name type="scientific">Pinctada imbricata</name>
    <name type="common">Atlantic pearl-oyster</name>
    <name type="synonym">Pinctada martensii</name>
    <dbReference type="NCBI Taxonomy" id="66713"/>
    <lineage>
        <taxon>Eukaryota</taxon>
        <taxon>Metazoa</taxon>
        <taxon>Spiralia</taxon>
        <taxon>Lophotrochozoa</taxon>
        <taxon>Mollusca</taxon>
        <taxon>Bivalvia</taxon>
        <taxon>Autobranchia</taxon>
        <taxon>Pteriomorphia</taxon>
        <taxon>Pterioida</taxon>
        <taxon>Pterioidea</taxon>
        <taxon>Pteriidae</taxon>
        <taxon>Pinctada</taxon>
    </lineage>
</organism>
<feature type="domain" description="Integrase core" evidence="1">
    <location>
        <begin position="122"/>
        <end position="297"/>
    </location>
</feature>
<comment type="caution">
    <text evidence="2">The sequence shown here is derived from an EMBL/GenBank/DDBJ whole genome shotgun (WGS) entry which is preliminary data.</text>
</comment>
<dbReference type="AlphaFoldDB" id="A0AA88YCF2"/>
<dbReference type="InterPro" id="IPR058913">
    <property type="entry name" value="Integrase_dom_put"/>
</dbReference>
<sequence>MNYDNFIRLYFELGLSQSEILSCLAFLDGVVISKSTLKRTLKRLRLARRKNYSEISDVAVFLLRELQNSGQCHGYRWMHMKCLQNGFNIPRDTVYHLLSILDPEGIVKRKRKRLHRRQYFSRGPDYVWHVDSYDKLKPYGIAINGCIDGYSRNIIWLEANITNSDPSVIADYYIQAVKQRKGCPQRIRADMGTENVHMEQMQKFLRRNHNDPYAKEKSFLYGKSTHNQRIEWFWGILRKEMGQFWMDLFTEMANNAGERTFSGDFLDTNLVQFCFMGIIQKDLDRLVEVWNTHSISGGSHIRGGNRPIMLYTVPELFDKHHCMCDADEVEINVCAEETRPKTDFPCDETVRDLCFLVMEENGYNYPDDAEEAERLYNSLRELILSEI</sequence>
<proteinExistence type="predicted"/>
<accession>A0AA88YCF2</accession>
<evidence type="ECO:0000313" key="3">
    <source>
        <dbReference type="Proteomes" id="UP001186944"/>
    </source>
</evidence>
<gene>
    <name evidence="2" type="ORF">FSP39_001952</name>
</gene>
<name>A0AA88YCF2_PINIB</name>
<evidence type="ECO:0000259" key="1">
    <source>
        <dbReference type="Pfam" id="PF24764"/>
    </source>
</evidence>
<evidence type="ECO:0000313" key="2">
    <source>
        <dbReference type="EMBL" id="KAK3096637.1"/>
    </source>
</evidence>
<reference evidence="2" key="1">
    <citation type="submission" date="2019-08" db="EMBL/GenBank/DDBJ databases">
        <title>The improved chromosome-level genome for the pearl oyster Pinctada fucata martensii using PacBio sequencing and Hi-C.</title>
        <authorList>
            <person name="Zheng Z."/>
        </authorList>
    </citation>
    <scope>NUCLEOTIDE SEQUENCE</scope>
    <source>
        <strain evidence="2">ZZ-2019</strain>
        <tissue evidence="2">Adductor muscle</tissue>
    </source>
</reference>
<dbReference type="EMBL" id="VSWD01000007">
    <property type="protein sequence ID" value="KAK3096637.1"/>
    <property type="molecule type" value="Genomic_DNA"/>
</dbReference>
<keyword evidence="3" id="KW-1185">Reference proteome</keyword>
<dbReference type="PANTHER" id="PTHR46791">
    <property type="entry name" value="EXPRESSED PROTEIN"/>
    <property type="match status" value="1"/>
</dbReference>
<dbReference type="PANTHER" id="PTHR46791:SF13">
    <property type="entry name" value="CLR5 DOMAIN-CONTAINING PROTEIN"/>
    <property type="match status" value="1"/>
</dbReference>
<dbReference type="Proteomes" id="UP001186944">
    <property type="component" value="Unassembled WGS sequence"/>
</dbReference>